<sequence>MVMKRQLFSPPFIVGPGMPGRAILTCLAVLALVALPYVAMAPTSGPQLMRLPGP</sequence>
<gene>
    <name evidence="1" type="ORF">ETSY1_23950</name>
</gene>
<dbReference type="EMBL" id="AZHW01000701">
    <property type="protein sequence ID" value="ETW97105.1"/>
    <property type="molecule type" value="Genomic_DNA"/>
</dbReference>
<accession>W4LHA3</accession>
<reference evidence="1 2" key="1">
    <citation type="journal article" date="2014" name="Nature">
        <title>An environmental bacterial taxon with a large and distinct metabolic repertoire.</title>
        <authorList>
            <person name="Wilson M.C."/>
            <person name="Mori T."/>
            <person name="Ruckert C."/>
            <person name="Uria A.R."/>
            <person name="Helf M.J."/>
            <person name="Takada K."/>
            <person name="Gernert C."/>
            <person name="Steffens U.A."/>
            <person name="Heycke N."/>
            <person name="Schmitt S."/>
            <person name="Rinke C."/>
            <person name="Helfrich E.J."/>
            <person name="Brachmann A.O."/>
            <person name="Gurgui C."/>
            <person name="Wakimoto T."/>
            <person name="Kracht M."/>
            <person name="Crusemann M."/>
            <person name="Hentschel U."/>
            <person name="Abe I."/>
            <person name="Matsunaga S."/>
            <person name="Kalinowski J."/>
            <person name="Takeyama H."/>
            <person name="Piel J."/>
        </authorList>
    </citation>
    <scope>NUCLEOTIDE SEQUENCE [LARGE SCALE GENOMIC DNA]</scope>
    <source>
        <strain evidence="2">TSY1</strain>
    </source>
</reference>
<dbReference type="AlphaFoldDB" id="W4LHA3"/>
<keyword evidence="2" id="KW-1185">Reference proteome</keyword>
<organism evidence="1 2">
    <name type="scientific">Entotheonella factor</name>
    <dbReference type="NCBI Taxonomy" id="1429438"/>
    <lineage>
        <taxon>Bacteria</taxon>
        <taxon>Pseudomonadati</taxon>
        <taxon>Nitrospinota/Tectimicrobiota group</taxon>
        <taxon>Candidatus Tectimicrobiota</taxon>
        <taxon>Candidatus Entotheonellia</taxon>
        <taxon>Candidatus Entotheonellales</taxon>
        <taxon>Candidatus Entotheonellaceae</taxon>
        <taxon>Candidatus Entotheonella</taxon>
    </lineage>
</organism>
<protein>
    <submittedName>
        <fullName evidence="1">Uncharacterized protein</fullName>
    </submittedName>
</protein>
<dbReference type="Proteomes" id="UP000019141">
    <property type="component" value="Unassembled WGS sequence"/>
</dbReference>
<name>W4LHA3_ENTF1</name>
<dbReference type="HOGENOM" id="CLU_3041487_0_0_7"/>
<comment type="caution">
    <text evidence="1">The sequence shown here is derived from an EMBL/GenBank/DDBJ whole genome shotgun (WGS) entry which is preliminary data.</text>
</comment>
<evidence type="ECO:0000313" key="1">
    <source>
        <dbReference type="EMBL" id="ETW97105.1"/>
    </source>
</evidence>
<evidence type="ECO:0000313" key="2">
    <source>
        <dbReference type="Proteomes" id="UP000019141"/>
    </source>
</evidence>
<proteinExistence type="predicted"/>